<proteinExistence type="predicted"/>
<evidence type="ECO:0000256" key="2">
    <source>
        <dbReference type="SAM" id="MobiDB-lite"/>
    </source>
</evidence>
<evidence type="ECO:0000313" key="3">
    <source>
        <dbReference type="EMBL" id="ADH65080.1"/>
    </source>
</evidence>
<keyword evidence="4" id="KW-1185">Reference proteome</keyword>
<sequence length="454" mass="49697">MLPPDAALRQELHNELHARPTGRIRLPALVLQVAVLNEGISRERELEHLRRLSSQGELHLDQLAGTFLRLRLSGGTLKWERHTEFTSYTLVQSLPQAAPDGNLAGGVIVDPLWLKNIPGRTIAAVELVMLVGEVEPPAKPLQQAQEWFGGQPVVASMLGRNGHSCAVTDFRLRPDGFERIVVVAPPTTSETRAGRIAARLLELEAYRMMALLGWPVAKALREMLNAAEQSLAAITQEMQASSRSDQELLDELKALAAQIEHAMARYGYRFAASAAYQRIVASRLAELREAPISGTQTIGEFLQRRFAPAMATVEYTAGRLNALSQRIERAGALLRTRVDIALEQQSQQLLAKLTRGQELQFQLQRTVEGLSIAAISYYVVGLLYYMAKAAKAGGLSVQPELLTGLAIPGVVGGIWWLTRKIHHRLIAEHSGGNSGASRVAEVTRLTPPNQGPQG</sequence>
<keyword evidence="1" id="KW-0175">Coiled coil</keyword>
<name>D7BIS4_ALLS1</name>
<feature type="coiled-coil region" evidence="1">
    <location>
        <begin position="217"/>
        <end position="265"/>
    </location>
</feature>
<dbReference type="EMBL" id="CP002043">
    <property type="protein sequence ID" value="ADH65080.1"/>
    <property type="molecule type" value="Genomic_DNA"/>
</dbReference>
<dbReference type="eggNOG" id="COG4949">
    <property type="taxonomic scope" value="Bacteria"/>
</dbReference>
<evidence type="ECO:0000313" key="4">
    <source>
        <dbReference type="Proteomes" id="UP000001916"/>
    </source>
</evidence>
<feature type="region of interest" description="Disordered" evidence="2">
    <location>
        <begin position="431"/>
        <end position="454"/>
    </location>
</feature>
<dbReference type="Pfam" id="PF11902">
    <property type="entry name" value="DUF3422"/>
    <property type="match status" value="1"/>
</dbReference>
<dbReference type="HOGENOM" id="CLU_035873_0_0_0"/>
<reference evidence="3 4" key="1">
    <citation type="journal article" date="2010" name="Stand. Genomic Sci.">
        <title>Complete genome sequence of Meiothermus silvanus type strain (VI-R2).</title>
        <authorList>
            <person name="Sikorski J."/>
            <person name="Tindall B.J."/>
            <person name="Lowry S."/>
            <person name="Lucas S."/>
            <person name="Nolan M."/>
            <person name="Copeland A."/>
            <person name="Glavina Del Rio T."/>
            <person name="Tice H."/>
            <person name="Cheng J.F."/>
            <person name="Han C."/>
            <person name="Pitluck S."/>
            <person name="Liolios K."/>
            <person name="Ivanova N."/>
            <person name="Mavromatis K."/>
            <person name="Mikhailova N."/>
            <person name="Pati A."/>
            <person name="Goodwin L."/>
            <person name="Chen A."/>
            <person name="Palaniappan K."/>
            <person name="Land M."/>
            <person name="Hauser L."/>
            <person name="Chang Y.J."/>
            <person name="Jeffries C.D."/>
            <person name="Rohde M."/>
            <person name="Goker M."/>
            <person name="Woyke T."/>
            <person name="Bristow J."/>
            <person name="Eisen J.A."/>
            <person name="Markowitz V."/>
            <person name="Hugenholtz P."/>
            <person name="Kyrpides N.C."/>
            <person name="Klenk H.P."/>
            <person name="Lapidus A."/>
        </authorList>
    </citation>
    <scope>NUCLEOTIDE SEQUENCE [LARGE SCALE GENOMIC DNA]</scope>
    <source>
        <strain evidence="4">ATCC 700542 / DSM 9946 / VI-R2</strain>
        <plasmid evidence="4">Plasmid pMESIL01</plasmid>
    </source>
</reference>
<geneLocation type="plasmid" evidence="3 4">
    <name>pMESIL01</name>
</geneLocation>
<organism evidence="3 4">
    <name type="scientific">Allomeiothermus silvanus (strain ATCC 700542 / DSM 9946 / NBRC 106475 / NCIMB 13440 / VI-R2)</name>
    <name type="common">Thermus silvanus</name>
    <dbReference type="NCBI Taxonomy" id="526227"/>
    <lineage>
        <taxon>Bacteria</taxon>
        <taxon>Thermotogati</taxon>
        <taxon>Deinococcota</taxon>
        <taxon>Deinococci</taxon>
        <taxon>Thermales</taxon>
        <taxon>Thermaceae</taxon>
        <taxon>Allomeiothermus</taxon>
    </lineage>
</organism>
<dbReference type="AlphaFoldDB" id="D7BIS4"/>
<dbReference type="KEGG" id="msv:Mesil_3264"/>
<dbReference type="Proteomes" id="UP000001916">
    <property type="component" value="Plasmid pMESIL01"/>
</dbReference>
<dbReference type="OrthoDB" id="9767470at2"/>
<dbReference type="RefSeq" id="WP_013159604.1">
    <property type="nucleotide sequence ID" value="NC_014213.1"/>
</dbReference>
<accession>D7BIS4</accession>
<protein>
    <recommendedName>
        <fullName evidence="5">Membrane-anchored protein</fullName>
    </recommendedName>
</protein>
<evidence type="ECO:0008006" key="5">
    <source>
        <dbReference type="Google" id="ProtNLM"/>
    </source>
</evidence>
<evidence type="ECO:0000256" key="1">
    <source>
        <dbReference type="SAM" id="Coils"/>
    </source>
</evidence>
<dbReference type="InterPro" id="IPR021830">
    <property type="entry name" value="DUF3422"/>
</dbReference>
<keyword evidence="3" id="KW-0614">Plasmid</keyword>
<gene>
    <name evidence="3" type="ORF">Mesil_3264</name>
</gene>